<dbReference type="AlphaFoldDB" id="A0AAV8Q8I7"/>
<evidence type="ECO:0000256" key="2">
    <source>
        <dbReference type="ARBA" id="ARBA00022917"/>
    </source>
</evidence>
<dbReference type="Proteomes" id="UP001222027">
    <property type="component" value="Unassembled WGS sequence"/>
</dbReference>
<dbReference type="EMBL" id="JAQQAF010000007">
    <property type="protein sequence ID" value="KAJ8471501.1"/>
    <property type="molecule type" value="Genomic_DNA"/>
</dbReference>
<accession>A0AAV8Q8I7</accession>
<keyword evidence="2" id="KW-0648">Protein biosynthesis</keyword>
<dbReference type="GO" id="GO:0003924">
    <property type="term" value="F:GTPase activity"/>
    <property type="evidence" value="ECO:0007669"/>
    <property type="project" value="InterPro"/>
</dbReference>
<dbReference type="PANTHER" id="PTHR43636:SF2">
    <property type="entry name" value="ELONGATION FACTOR G, MITOCHONDRIAL"/>
    <property type="match status" value="1"/>
</dbReference>
<evidence type="ECO:0000256" key="1">
    <source>
        <dbReference type="ARBA" id="ARBA00022768"/>
    </source>
</evidence>
<dbReference type="InterPro" id="IPR005225">
    <property type="entry name" value="Small_GTP-bd"/>
</dbReference>
<dbReference type="PANTHER" id="PTHR43636">
    <property type="entry name" value="ELONGATION FACTOR G, MITOCHONDRIAL"/>
    <property type="match status" value="1"/>
</dbReference>
<dbReference type="GO" id="GO:0070125">
    <property type="term" value="P:mitochondrial translational elongation"/>
    <property type="evidence" value="ECO:0007669"/>
    <property type="project" value="TreeGrafter"/>
</dbReference>
<dbReference type="PROSITE" id="PS51722">
    <property type="entry name" value="G_TR_2"/>
    <property type="match status" value="1"/>
</dbReference>
<feature type="domain" description="Tr-type G" evidence="3">
    <location>
        <begin position="2"/>
        <end position="198"/>
    </location>
</feature>
<reference evidence="4 5" key="1">
    <citation type="submission" date="2022-12" db="EMBL/GenBank/DDBJ databases">
        <title>Chromosome-scale assembly of the Ensete ventricosum genome.</title>
        <authorList>
            <person name="Dussert Y."/>
            <person name="Stocks J."/>
            <person name="Wendawek A."/>
            <person name="Woldeyes F."/>
            <person name="Nichols R.A."/>
            <person name="Borrell J.S."/>
        </authorList>
    </citation>
    <scope>NUCLEOTIDE SEQUENCE [LARGE SCALE GENOMIC DNA]</scope>
    <source>
        <strain evidence="5">cv. Maze</strain>
        <tissue evidence="4">Seeds</tissue>
    </source>
</reference>
<dbReference type="Pfam" id="PF00009">
    <property type="entry name" value="GTP_EFTU"/>
    <property type="match status" value="1"/>
</dbReference>
<dbReference type="GO" id="GO:0003746">
    <property type="term" value="F:translation elongation factor activity"/>
    <property type="evidence" value="ECO:0007669"/>
    <property type="project" value="UniProtKB-KW"/>
</dbReference>
<evidence type="ECO:0000313" key="4">
    <source>
        <dbReference type="EMBL" id="KAJ8471501.1"/>
    </source>
</evidence>
<organism evidence="4 5">
    <name type="scientific">Ensete ventricosum</name>
    <name type="common">Abyssinian banana</name>
    <name type="synonym">Musa ensete</name>
    <dbReference type="NCBI Taxonomy" id="4639"/>
    <lineage>
        <taxon>Eukaryota</taxon>
        <taxon>Viridiplantae</taxon>
        <taxon>Streptophyta</taxon>
        <taxon>Embryophyta</taxon>
        <taxon>Tracheophyta</taxon>
        <taxon>Spermatophyta</taxon>
        <taxon>Magnoliopsida</taxon>
        <taxon>Liliopsida</taxon>
        <taxon>Zingiberales</taxon>
        <taxon>Musaceae</taxon>
        <taxon>Ensete</taxon>
    </lineage>
</organism>
<gene>
    <name evidence="4" type="ORF">OPV22_025844</name>
</gene>
<sequence>MDRMRNIGISGHVNSGKIILTERILFYTGRIDEIHESAATYFPWNGYQINVIDTPGHVDFTIEVKRSLRVLDAAILVLCSVGGVQSQSVTVDWWMRRYEVPRLAFINKLDPVGAFLEVRELTADIQQNLEAPVTEKRCELIEMAIHRATVARRFFPVYMGNAFRNKNDATWPVTVVVAQFQVPSKATCLDALQPCAPHRHRAKGEFTMEIFGALLRFSGCTDANS</sequence>
<dbReference type="SUPFAM" id="SSF52540">
    <property type="entry name" value="P-loop containing nucleoside triphosphate hydrolases"/>
    <property type="match status" value="1"/>
</dbReference>
<dbReference type="Gene3D" id="3.40.50.300">
    <property type="entry name" value="P-loop containing nucleotide triphosphate hydrolases"/>
    <property type="match status" value="1"/>
</dbReference>
<keyword evidence="5" id="KW-1185">Reference proteome</keyword>
<dbReference type="GO" id="GO:0005525">
    <property type="term" value="F:GTP binding"/>
    <property type="evidence" value="ECO:0007669"/>
    <property type="project" value="InterPro"/>
</dbReference>
<evidence type="ECO:0000259" key="3">
    <source>
        <dbReference type="PROSITE" id="PS51722"/>
    </source>
</evidence>
<comment type="caution">
    <text evidence="4">The sequence shown here is derived from an EMBL/GenBank/DDBJ whole genome shotgun (WGS) entry which is preliminary data.</text>
</comment>
<name>A0AAV8Q8I7_ENSVE</name>
<dbReference type="GO" id="GO:0005739">
    <property type="term" value="C:mitochondrion"/>
    <property type="evidence" value="ECO:0007669"/>
    <property type="project" value="TreeGrafter"/>
</dbReference>
<evidence type="ECO:0000313" key="5">
    <source>
        <dbReference type="Proteomes" id="UP001222027"/>
    </source>
</evidence>
<protein>
    <recommendedName>
        <fullName evidence="3">Tr-type G domain-containing protein</fullName>
    </recommendedName>
</protein>
<keyword evidence="1" id="KW-0251">Elongation factor</keyword>
<dbReference type="NCBIfam" id="TIGR00231">
    <property type="entry name" value="small_GTP"/>
    <property type="match status" value="1"/>
</dbReference>
<proteinExistence type="predicted"/>
<dbReference type="InterPro" id="IPR027417">
    <property type="entry name" value="P-loop_NTPase"/>
</dbReference>
<dbReference type="InterPro" id="IPR000795">
    <property type="entry name" value="T_Tr_GTP-bd_dom"/>
</dbReference>